<keyword evidence="5" id="KW-0227">DNA damage</keyword>
<comment type="subcellular location">
    <subcellularLocation>
        <location evidence="1">Cytoplasm</location>
    </subcellularLocation>
</comment>
<dbReference type="GO" id="GO:0006281">
    <property type="term" value="P:DNA repair"/>
    <property type="evidence" value="ECO:0007669"/>
    <property type="project" value="UniProtKB-KW"/>
</dbReference>
<sequence length="480" mass="55186">MAEPTDSLSNGCILDTMTTSLNAKDYMALNKLLNKANLQFCNATSLQGNVTEFLKAAKRIFSQDPEELDHDIAVEVVERVMDLTPFDQALEVFTVEEIGHAVTSHVITLVRLACKVLSRSQPKGLFAGTGLIDLILEQLFDASTELEIVNEIEKCLKQLTSDALIRRRILKDNLQLLMRVRSQFDPICASRFLALMNCILPHIDLSEFQDGLFIFDETEIHKALDKDIILFINLTDYYSSYLRTLGATGEQQKSSSWLLGRMLGVVIPAYGKLYKQIHEYYMIETFARRYLFRLFREISMLKDDRYFEKLDSEYLNLTPSNPDFSEFIKSIKPSYLMRVQHDCILRNLTVTPSNLMVWRNLISEESSFNQVKDILTSDAILSLPYYEQMVLLQKLTCYEHSARYLLNDLSKVMSNTLDDKSGSITEPETSELRREVLENLLMFDSEMLNVWSQPTREAYRLIVNGERVQDSTAHVADTYL</sequence>
<feature type="domain" description="DNA mismatch repair protein HSM3 N-terminal" evidence="10">
    <location>
        <begin position="13"/>
        <end position="242"/>
    </location>
</feature>
<keyword evidence="7" id="KW-0234">DNA repair</keyword>
<keyword evidence="4" id="KW-0963">Cytoplasm</keyword>
<dbReference type="InterPro" id="IPR040752">
    <property type="entry name" value="HSM3_C"/>
</dbReference>
<evidence type="ECO:0000256" key="3">
    <source>
        <dbReference type="ARBA" id="ARBA00019167"/>
    </source>
</evidence>
<dbReference type="Gene3D" id="1.25.40.580">
    <property type="match status" value="1"/>
</dbReference>
<keyword evidence="12" id="KW-1185">Reference proteome</keyword>
<evidence type="ECO:0000256" key="1">
    <source>
        <dbReference type="ARBA" id="ARBA00004496"/>
    </source>
</evidence>
<evidence type="ECO:0000256" key="6">
    <source>
        <dbReference type="ARBA" id="ARBA00023186"/>
    </source>
</evidence>
<reference evidence="12" key="1">
    <citation type="submission" date="2015-10" db="EMBL/GenBank/DDBJ databases">
        <authorList>
            <person name="Devillers H."/>
        </authorList>
    </citation>
    <scope>NUCLEOTIDE SEQUENCE [LARGE SCALE GENOMIC DNA]</scope>
</reference>
<evidence type="ECO:0000256" key="2">
    <source>
        <dbReference type="ARBA" id="ARBA00006823"/>
    </source>
</evidence>
<evidence type="ECO:0000259" key="9">
    <source>
        <dbReference type="Pfam" id="PF18794"/>
    </source>
</evidence>
<accession>A0A0P1KNN7</accession>
<keyword evidence="6" id="KW-0143">Chaperone</keyword>
<evidence type="ECO:0000256" key="5">
    <source>
        <dbReference type="ARBA" id="ARBA00022763"/>
    </source>
</evidence>
<protein>
    <recommendedName>
        <fullName evidence="3">DNA mismatch repair protein HSM3</fullName>
    </recommendedName>
</protein>
<evidence type="ECO:0000256" key="7">
    <source>
        <dbReference type="ARBA" id="ARBA00023204"/>
    </source>
</evidence>
<evidence type="ECO:0000259" key="10">
    <source>
        <dbReference type="Pfam" id="PF18795"/>
    </source>
</evidence>
<dbReference type="Pfam" id="PF18794">
    <property type="entry name" value="HSM3_C"/>
    <property type="match status" value="1"/>
</dbReference>
<dbReference type="OrthoDB" id="4074002at2759"/>
<dbReference type="EMBL" id="LN890542">
    <property type="protein sequence ID" value="CUS21109.1"/>
    <property type="molecule type" value="Genomic_DNA"/>
</dbReference>
<dbReference type="Pfam" id="PF18795">
    <property type="entry name" value="HSM3_N"/>
    <property type="match status" value="1"/>
</dbReference>
<name>A0A0P1KNN7_9SACH</name>
<dbReference type="AlphaFoldDB" id="A0A0P1KNN7"/>
<evidence type="ECO:0000313" key="12">
    <source>
        <dbReference type="Proteomes" id="UP000236544"/>
    </source>
</evidence>
<evidence type="ECO:0000256" key="4">
    <source>
        <dbReference type="ARBA" id="ARBA00022490"/>
    </source>
</evidence>
<dbReference type="CDD" id="cd12794">
    <property type="entry name" value="Hsm3_like"/>
    <property type="match status" value="1"/>
</dbReference>
<gene>
    <name evidence="11" type="ORF">LAQU0_S02e06062g</name>
</gene>
<dbReference type="Proteomes" id="UP000236544">
    <property type="component" value="Unassembled WGS sequence"/>
</dbReference>
<comment type="similarity">
    <text evidence="2">Belongs to the proteasome subunit S5B/HSM3 family.</text>
</comment>
<comment type="function">
    <text evidence="8">Involved in DNA mismatch repair in slow-growing cells. Acts as a chaperone during the assembly of the 26S proteasome, specifically of the base subcomplex of the 19S regulatory complex (RC).</text>
</comment>
<dbReference type="Gene3D" id="1.25.10.50">
    <property type="match status" value="1"/>
</dbReference>
<feature type="domain" description="DNA mismatch repair protein HSM3 C-terminal" evidence="9">
    <location>
        <begin position="307"/>
        <end position="480"/>
    </location>
</feature>
<evidence type="ECO:0000256" key="8">
    <source>
        <dbReference type="ARBA" id="ARBA00024671"/>
    </source>
</evidence>
<proteinExistence type="inferred from homology"/>
<dbReference type="GO" id="GO:0005737">
    <property type="term" value="C:cytoplasm"/>
    <property type="evidence" value="ECO:0007669"/>
    <property type="project" value="UniProtKB-SubCell"/>
</dbReference>
<evidence type="ECO:0000313" key="11">
    <source>
        <dbReference type="EMBL" id="CUS21109.1"/>
    </source>
</evidence>
<organism evidence="11 12">
    <name type="scientific">Lachancea quebecensis</name>
    <dbReference type="NCBI Taxonomy" id="1654605"/>
    <lineage>
        <taxon>Eukaryota</taxon>
        <taxon>Fungi</taxon>
        <taxon>Dikarya</taxon>
        <taxon>Ascomycota</taxon>
        <taxon>Saccharomycotina</taxon>
        <taxon>Saccharomycetes</taxon>
        <taxon>Saccharomycetales</taxon>
        <taxon>Saccharomycetaceae</taxon>
        <taxon>Lachancea</taxon>
    </lineage>
</organism>
<dbReference type="InterPro" id="IPR041335">
    <property type="entry name" value="HSM3_N"/>
</dbReference>